<name>A0A1M5V5V9_9CLOT</name>
<reference evidence="8 9" key="1">
    <citation type="submission" date="2016-11" db="EMBL/GenBank/DDBJ databases">
        <authorList>
            <person name="Jaros S."/>
            <person name="Januszkiewicz K."/>
            <person name="Wedrychowicz H."/>
        </authorList>
    </citation>
    <scope>NUCLEOTIDE SEQUENCE [LARGE SCALE GENOMIC DNA]</scope>
    <source>
        <strain evidence="8 9">DSM 3089</strain>
    </source>
</reference>
<sequence>MTFSSIVRKNFMYNFNKYISFYFVNSLITTMLFMYGSLSYNPAILADIGKTSLYETVNMALLGIILFSIVFITYTNISFLKNRGKEFGMYLTLGMTTKDLTKLILVENLGVMVASVVTGILSGALFGRLFYMGLNKILTGTNIPYELNYKSFLLSGGIFTLIFICNFIFNVIYIKRVSIIDVIKAEKKKEVGKSNILLGAVSLILLIIALYCLPKTMLKEIFKEQSYMIGVFVVIIMISPYLIIGSFISIFKKILSKFPEIYNKNLLILSNLSHRFLAYKNLLYVLSLLIAGAMFFVGYSYSLYTSSREYVNNDNPFEIMFVESDKYNKVDKENLEQSINSANGKVENYSVLEFIEVPSFRENEGKLRLWTDKQSVISESNYNKHMRTKEDIKTNEAIYITVANERLEFKHPATILTNLTEERLDEVRKAAVDHNYSVDRENLDSIIGNNFKLRIEENSIKEYKNVKFTNFRYGGEYNSGTALVIDDKDYDVLKNNFTEKSIKKLHLINVKNKDIAFNELIRYLKDANRLDNTYWKEGNLWGGKITDDERGTTEAYRPIYREEIIRMQLDNNGIMLFTMIFIGVLFVIANGVVLYYKACSDIRDDKERIISLNRIGILQREVKSMISKELAITFFIPIILGGSLGMYFLYIMVSNSGMTKLLIGKASIVLLIGTIIQILLYLISLRKYFKEVSE</sequence>
<feature type="domain" description="ABC3 transporter permease C-terminal" evidence="7">
    <location>
        <begin position="59"/>
        <end position="177"/>
    </location>
</feature>
<evidence type="ECO:0000256" key="6">
    <source>
        <dbReference type="PIRNR" id="PIRNR018968"/>
    </source>
</evidence>
<feature type="transmembrane region" description="Helical" evidence="6">
    <location>
        <begin position="630"/>
        <end position="650"/>
    </location>
</feature>
<evidence type="ECO:0000256" key="5">
    <source>
        <dbReference type="ARBA" id="ARBA00023136"/>
    </source>
</evidence>
<feature type="transmembrane region" description="Helical" evidence="6">
    <location>
        <begin position="21"/>
        <end position="40"/>
    </location>
</feature>
<dbReference type="Proteomes" id="UP000184526">
    <property type="component" value="Unassembled WGS sequence"/>
</dbReference>
<dbReference type="InterPro" id="IPR052536">
    <property type="entry name" value="ABC-4_Integral_Memb_Prot"/>
</dbReference>
<gene>
    <name evidence="8" type="ORF">SAMN02745196_01126</name>
</gene>
<comment type="similarity">
    <text evidence="6">Belongs to the ABC-4 integral membrane protein family.</text>
</comment>
<feature type="transmembrane region" description="Helical" evidence="6">
    <location>
        <begin position="226"/>
        <end position="251"/>
    </location>
</feature>
<evidence type="ECO:0000256" key="4">
    <source>
        <dbReference type="ARBA" id="ARBA00022989"/>
    </source>
</evidence>
<dbReference type="InterPro" id="IPR027022">
    <property type="entry name" value="ABC_permease_BceB-typ"/>
</dbReference>
<evidence type="ECO:0000259" key="7">
    <source>
        <dbReference type="Pfam" id="PF02687"/>
    </source>
</evidence>
<dbReference type="STRING" id="1121306.SAMN02745196_01126"/>
<dbReference type="AlphaFoldDB" id="A0A1M5V5V9"/>
<dbReference type="PANTHER" id="PTHR46795">
    <property type="entry name" value="ABC TRANSPORTER PERMEASE-RELATED-RELATED"/>
    <property type="match status" value="1"/>
</dbReference>
<feature type="transmembrane region" description="Helical" evidence="6">
    <location>
        <begin position="282"/>
        <end position="304"/>
    </location>
</feature>
<accession>A0A1M5V5V9</accession>
<dbReference type="OrthoDB" id="9781780at2"/>
<keyword evidence="4 6" id="KW-1133">Transmembrane helix</keyword>
<keyword evidence="2 6" id="KW-1003">Cell membrane</keyword>
<organism evidence="8 9">
    <name type="scientific">Clostridium collagenovorans DSM 3089</name>
    <dbReference type="NCBI Taxonomy" id="1121306"/>
    <lineage>
        <taxon>Bacteria</taxon>
        <taxon>Bacillati</taxon>
        <taxon>Bacillota</taxon>
        <taxon>Clostridia</taxon>
        <taxon>Eubacteriales</taxon>
        <taxon>Clostridiaceae</taxon>
        <taxon>Clostridium</taxon>
    </lineage>
</organism>
<feature type="transmembrane region" description="Helical" evidence="6">
    <location>
        <begin position="574"/>
        <end position="596"/>
    </location>
</feature>
<dbReference type="PANTHER" id="PTHR46795:SF3">
    <property type="entry name" value="ABC TRANSPORTER PERMEASE"/>
    <property type="match status" value="1"/>
</dbReference>
<dbReference type="PIRSF" id="PIRSF018968">
    <property type="entry name" value="ABC_permease_BceB"/>
    <property type="match status" value="1"/>
</dbReference>
<feature type="transmembrane region" description="Helical" evidence="6">
    <location>
        <begin position="195"/>
        <end position="214"/>
    </location>
</feature>
<dbReference type="GO" id="GO:0055085">
    <property type="term" value="P:transmembrane transport"/>
    <property type="evidence" value="ECO:0007669"/>
    <property type="project" value="UniProtKB-UniRule"/>
</dbReference>
<dbReference type="Pfam" id="PF02687">
    <property type="entry name" value="FtsX"/>
    <property type="match status" value="1"/>
</dbReference>
<protein>
    <submittedName>
        <fullName evidence="8">FtsX-like permease family protein</fullName>
    </submittedName>
</protein>
<keyword evidence="5 6" id="KW-0472">Membrane</keyword>
<keyword evidence="6" id="KW-0813">Transport</keyword>
<evidence type="ECO:0000256" key="1">
    <source>
        <dbReference type="ARBA" id="ARBA00004651"/>
    </source>
</evidence>
<feature type="transmembrane region" description="Helical" evidence="6">
    <location>
        <begin position="151"/>
        <end position="174"/>
    </location>
</feature>
<feature type="transmembrane region" description="Helical" evidence="6">
    <location>
        <begin position="662"/>
        <end position="683"/>
    </location>
</feature>
<feature type="transmembrane region" description="Helical" evidence="6">
    <location>
        <begin position="109"/>
        <end position="131"/>
    </location>
</feature>
<dbReference type="EMBL" id="FQXP01000004">
    <property type="protein sequence ID" value="SHH70647.1"/>
    <property type="molecule type" value="Genomic_DNA"/>
</dbReference>
<dbReference type="RefSeq" id="WP_072830910.1">
    <property type="nucleotide sequence ID" value="NZ_FQXP01000004.1"/>
</dbReference>
<evidence type="ECO:0000256" key="3">
    <source>
        <dbReference type="ARBA" id="ARBA00022692"/>
    </source>
</evidence>
<feature type="transmembrane region" description="Helical" evidence="6">
    <location>
        <begin position="60"/>
        <end position="80"/>
    </location>
</feature>
<keyword evidence="9" id="KW-1185">Reference proteome</keyword>
<evidence type="ECO:0000256" key="2">
    <source>
        <dbReference type="ARBA" id="ARBA00022475"/>
    </source>
</evidence>
<keyword evidence="3 6" id="KW-0812">Transmembrane</keyword>
<dbReference type="GO" id="GO:0005886">
    <property type="term" value="C:plasma membrane"/>
    <property type="evidence" value="ECO:0007669"/>
    <property type="project" value="UniProtKB-SubCell"/>
</dbReference>
<comment type="subcellular location">
    <subcellularLocation>
        <location evidence="1 6">Cell membrane</location>
        <topology evidence="1 6">Multi-pass membrane protein</topology>
    </subcellularLocation>
</comment>
<proteinExistence type="inferred from homology"/>
<evidence type="ECO:0000313" key="9">
    <source>
        <dbReference type="Proteomes" id="UP000184526"/>
    </source>
</evidence>
<dbReference type="InterPro" id="IPR003838">
    <property type="entry name" value="ABC3_permease_C"/>
</dbReference>
<evidence type="ECO:0000313" key="8">
    <source>
        <dbReference type="EMBL" id="SHH70647.1"/>
    </source>
</evidence>